<comment type="function">
    <text evidence="2">Histones H3 and H4 chaperone involved in the nucleosome formation and heterochromatin silencing. Required for the deposition of H3K56ac-carrying H3-H4 complex onto newly-replicated DNA. Plays a role in the transcriptional regulation of the cell-cycle dependent histone genes by creating a repressive structure at the core histone gene promoter.</text>
</comment>
<feature type="non-terminal residue" evidence="6">
    <location>
        <position position="1"/>
    </location>
</feature>
<dbReference type="Gene3D" id="2.30.29.30">
    <property type="entry name" value="Pleckstrin-homology domain (PH domain)/Phosphotyrosine-binding domain (PTB)"/>
    <property type="match status" value="1"/>
</dbReference>
<evidence type="ECO:0000256" key="1">
    <source>
        <dbReference type="ARBA" id="ARBA00006159"/>
    </source>
</evidence>
<dbReference type="InterPro" id="IPR050454">
    <property type="entry name" value="RTT106/SSRP1_HistChap/FACT"/>
</dbReference>
<dbReference type="InterPro" id="IPR013719">
    <property type="entry name" value="RTT106/SPT16-like_middle_dom"/>
</dbReference>
<feature type="domain" description="Histone chaperone RTT106/FACT complex subunit SPT16-like middle" evidence="5">
    <location>
        <begin position="260"/>
        <end position="355"/>
    </location>
</feature>
<comment type="similarity">
    <text evidence="1">Belongs to the RTT106 family.</text>
</comment>
<feature type="compositionally biased region" description="Acidic residues" evidence="4">
    <location>
        <begin position="399"/>
        <end position="460"/>
    </location>
</feature>
<dbReference type="InterPro" id="IPR011993">
    <property type="entry name" value="PH-like_dom_sf"/>
</dbReference>
<dbReference type="Proteomes" id="UP000250140">
    <property type="component" value="Unassembled WGS sequence"/>
</dbReference>
<dbReference type="PANTHER" id="PTHR45849">
    <property type="entry name" value="FACT COMPLEX SUBUNIT SSRP1"/>
    <property type="match status" value="1"/>
</dbReference>
<organism evidence="6 7">
    <name type="scientific">Glonium stellatum</name>
    <dbReference type="NCBI Taxonomy" id="574774"/>
    <lineage>
        <taxon>Eukaryota</taxon>
        <taxon>Fungi</taxon>
        <taxon>Dikarya</taxon>
        <taxon>Ascomycota</taxon>
        <taxon>Pezizomycotina</taxon>
        <taxon>Dothideomycetes</taxon>
        <taxon>Pleosporomycetidae</taxon>
        <taxon>Gloniales</taxon>
        <taxon>Gloniaceae</taxon>
        <taxon>Glonium</taxon>
    </lineage>
</organism>
<dbReference type="Pfam" id="PF08512">
    <property type="entry name" value="Rttp106-like_middle"/>
    <property type="match status" value="1"/>
</dbReference>
<feature type="region of interest" description="Disordered" evidence="4">
    <location>
        <begin position="68"/>
        <end position="92"/>
    </location>
</feature>
<dbReference type="SMART" id="SM01287">
    <property type="entry name" value="Rtt106"/>
    <property type="match status" value="1"/>
</dbReference>
<dbReference type="GO" id="GO:0031491">
    <property type="term" value="F:nucleosome binding"/>
    <property type="evidence" value="ECO:0007669"/>
    <property type="project" value="TreeGrafter"/>
</dbReference>
<reference evidence="6 7" key="1">
    <citation type="journal article" date="2016" name="Nat. Commun.">
        <title>Ectomycorrhizal ecology is imprinted in the genome of the dominant symbiotic fungus Cenococcum geophilum.</title>
        <authorList>
            <consortium name="DOE Joint Genome Institute"/>
            <person name="Peter M."/>
            <person name="Kohler A."/>
            <person name="Ohm R.A."/>
            <person name="Kuo A."/>
            <person name="Krutzmann J."/>
            <person name="Morin E."/>
            <person name="Arend M."/>
            <person name="Barry K.W."/>
            <person name="Binder M."/>
            <person name="Choi C."/>
            <person name="Clum A."/>
            <person name="Copeland A."/>
            <person name="Grisel N."/>
            <person name="Haridas S."/>
            <person name="Kipfer T."/>
            <person name="LaButti K."/>
            <person name="Lindquist E."/>
            <person name="Lipzen A."/>
            <person name="Maire R."/>
            <person name="Meier B."/>
            <person name="Mihaltcheva S."/>
            <person name="Molinier V."/>
            <person name="Murat C."/>
            <person name="Poggeler S."/>
            <person name="Quandt C.A."/>
            <person name="Sperisen C."/>
            <person name="Tritt A."/>
            <person name="Tisserant E."/>
            <person name="Crous P.W."/>
            <person name="Henrissat B."/>
            <person name="Nehls U."/>
            <person name="Egli S."/>
            <person name="Spatafora J.W."/>
            <person name="Grigoriev I.V."/>
            <person name="Martin F.M."/>
        </authorList>
    </citation>
    <scope>NUCLEOTIDE SEQUENCE [LARGE SCALE GENOMIC DNA]</scope>
    <source>
        <strain evidence="6 7">CBS 207.34</strain>
    </source>
</reference>
<gene>
    <name evidence="6" type="ORF">AOQ84DRAFT_306802</name>
</gene>
<evidence type="ECO:0000259" key="5">
    <source>
        <dbReference type="SMART" id="SM01287"/>
    </source>
</evidence>
<keyword evidence="7" id="KW-1185">Reference proteome</keyword>
<accession>A0A8E2EMS4</accession>
<feature type="region of interest" description="Disordered" evidence="4">
    <location>
        <begin position="356"/>
        <end position="460"/>
    </location>
</feature>
<dbReference type="PANTHER" id="PTHR45849:SF3">
    <property type="entry name" value="HISTONE CHAPERONE RTT106"/>
    <property type="match status" value="1"/>
</dbReference>
<dbReference type="SUPFAM" id="SSF50729">
    <property type="entry name" value="PH domain-like"/>
    <property type="match status" value="1"/>
</dbReference>
<evidence type="ECO:0000256" key="4">
    <source>
        <dbReference type="SAM" id="MobiDB-lite"/>
    </source>
</evidence>
<dbReference type="EMBL" id="KV751140">
    <property type="protein sequence ID" value="OCL01391.1"/>
    <property type="molecule type" value="Genomic_DNA"/>
</dbReference>
<evidence type="ECO:0000313" key="7">
    <source>
        <dbReference type="Proteomes" id="UP000250140"/>
    </source>
</evidence>
<evidence type="ECO:0000256" key="2">
    <source>
        <dbReference type="ARBA" id="ARBA00037550"/>
    </source>
</evidence>
<evidence type="ECO:0000313" key="6">
    <source>
        <dbReference type="EMBL" id="OCL01391.1"/>
    </source>
</evidence>
<proteinExistence type="inferred from homology"/>
<protein>
    <submittedName>
        <fullName evidence="6">Rtt106-domain-containing protein</fullName>
    </submittedName>
</protein>
<comment type="subunit">
    <text evidence="3">Interacts with histones H3 and H4.</text>
</comment>
<evidence type="ECO:0000256" key="3">
    <source>
        <dbReference type="ARBA" id="ARBA00038654"/>
    </source>
</evidence>
<feature type="compositionally biased region" description="Basic and acidic residues" evidence="4">
    <location>
        <begin position="389"/>
        <end position="398"/>
    </location>
</feature>
<dbReference type="GO" id="GO:0042393">
    <property type="term" value="F:histone binding"/>
    <property type="evidence" value="ECO:0007669"/>
    <property type="project" value="TreeGrafter"/>
</dbReference>
<sequence>PLFPVLVPIFKMPRVMHPPEIDLAFSSNPELRKRVYDAIDEYPAHVILFRDISSYILGVPCSQSTLVNGGPATKKRKVENDERDPNGTAGRPTAVTWVDAAVRPSWQGQDTSFSVPQRKKLTLEMVKRGDGCKEGGIRGINPATGAVEFGVAWKNIEQIFCLPLPEKAKRQHNFIVIPVNGDGVNPIPDSVTSPPEPIVWTFAEATGKDIKEGEDPGPAPIAAAINECLAKEGVGKKVVFPDEKEFASAIVQSHRKGEKAYHVKAFRGSKDGFLFFTSVGILWAFKKPLAFFSFDTVSSISYTSVLQRTFNLNIAVSHPTDASKTPEFEFSMLDQADYAGIDEYIKKHRLQDASMAEQRKAKKLNVNPPAVKAENGATGDGEDGEEETELQKAERLLQEEEDEEDEEDYDPGSEGESEGSGSSDDEDDEGEGYEEGEEDGYEEGEGYEEGYEEGDEEMEE</sequence>
<name>A0A8E2EMS4_9PEZI</name>
<dbReference type="OrthoDB" id="75754at2759"/>
<dbReference type="AlphaFoldDB" id="A0A8E2EMS4"/>